<comment type="caution">
    <text evidence="2">The sequence shown here is derived from an EMBL/GenBank/DDBJ whole genome shotgun (WGS) entry which is preliminary data.</text>
</comment>
<protein>
    <recommendedName>
        <fullName evidence="4">Accessory Sec system protein Asp1</fullName>
    </recommendedName>
</protein>
<dbReference type="RefSeq" id="WP_057804395.1">
    <property type="nucleotide sequence ID" value="NZ_AZDV01000027.1"/>
</dbReference>
<dbReference type="PATRIC" id="fig|1423715.3.peg.1005"/>
<dbReference type="Proteomes" id="UP000051955">
    <property type="component" value="Unassembled WGS sequence"/>
</dbReference>
<evidence type="ECO:0000313" key="2">
    <source>
        <dbReference type="EMBL" id="KRK94156.1"/>
    </source>
</evidence>
<feature type="region of interest" description="Disordered" evidence="1">
    <location>
        <begin position="513"/>
        <end position="532"/>
    </location>
</feature>
<gene>
    <name evidence="2" type="ORF">FD25_GL000977</name>
</gene>
<dbReference type="EMBL" id="AZDV01000027">
    <property type="protein sequence ID" value="KRK94156.1"/>
    <property type="molecule type" value="Genomic_DNA"/>
</dbReference>
<name>A0A0R1LEL3_9LACO</name>
<dbReference type="GO" id="GO:0015031">
    <property type="term" value="P:protein transport"/>
    <property type="evidence" value="ECO:0007669"/>
    <property type="project" value="InterPro"/>
</dbReference>
<evidence type="ECO:0008006" key="4">
    <source>
        <dbReference type="Google" id="ProtNLM"/>
    </source>
</evidence>
<keyword evidence="3" id="KW-1185">Reference proteome</keyword>
<evidence type="ECO:0000256" key="1">
    <source>
        <dbReference type="SAM" id="MobiDB-lite"/>
    </source>
</evidence>
<dbReference type="NCBIfam" id="TIGR03713">
    <property type="entry name" value="acc_sec_asp1"/>
    <property type="match status" value="1"/>
</dbReference>
<proteinExistence type="predicted"/>
<organism evidence="2 3">
    <name type="scientific">Levilactobacillus acidifarinae DSM 19394 = JCM 15949</name>
    <dbReference type="NCBI Taxonomy" id="1423715"/>
    <lineage>
        <taxon>Bacteria</taxon>
        <taxon>Bacillati</taxon>
        <taxon>Bacillota</taxon>
        <taxon>Bacilli</taxon>
        <taxon>Lactobacillales</taxon>
        <taxon>Lactobacillaceae</taxon>
        <taxon>Levilactobacillus</taxon>
    </lineage>
</organism>
<dbReference type="STRING" id="1423715.FD25_GL000977"/>
<reference evidence="2 3" key="1">
    <citation type="journal article" date="2015" name="Genome Announc.">
        <title>Expanding the biotechnology potential of lactobacilli through comparative genomics of 213 strains and associated genera.</title>
        <authorList>
            <person name="Sun Z."/>
            <person name="Harris H.M."/>
            <person name="McCann A."/>
            <person name="Guo C."/>
            <person name="Argimon S."/>
            <person name="Zhang W."/>
            <person name="Yang X."/>
            <person name="Jeffery I.B."/>
            <person name="Cooney J.C."/>
            <person name="Kagawa T.F."/>
            <person name="Liu W."/>
            <person name="Song Y."/>
            <person name="Salvetti E."/>
            <person name="Wrobel A."/>
            <person name="Rasinkangas P."/>
            <person name="Parkhill J."/>
            <person name="Rea M.C."/>
            <person name="O'Sullivan O."/>
            <person name="Ritari J."/>
            <person name="Douillard F.P."/>
            <person name="Paul Ross R."/>
            <person name="Yang R."/>
            <person name="Briner A.E."/>
            <person name="Felis G.E."/>
            <person name="de Vos W.M."/>
            <person name="Barrangou R."/>
            <person name="Klaenhammer T.R."/>
            <person name="Caufield P.W."/>
            <person name="Cui Y."/>
            <person name="Zhang H."/>
            <person name="O'Toole P.W."/>
        </authorList>
    </citation>
    <scope>NUCLEOTIDE SEQUENCE [LARGE SCALE GENOMIC DNA]</scope>
    <source>
        <strain evidence="2 3">DSM 19394</strain>
    </source>
</reference>
<evidence type="ECO:0000313" key="3">
    <source>
        <dbReference type="Proteomes" id="UP000051955"/>
    </source>
</evidence>
<accession>A0A0R1LEL3</accession>
<sequence>MTVIIPAWSRDALRLADTPVVKLARLFIDNQVPVELLLLQPLPWLRYQLQTNQLTSLSWWNVFDDLQQVHQATGLPLGLEDLALPRGTQFVYLSDTVLLQRAGQLYGEVHFHPAGFVSWVEMTDETGQRTVKVYDDRGFCSTLTVYNHRGQRLETRWFAPDTHPVMRRLTDNQIQLLAADGTTQRVYKSLDALIAERTQAHLAQRSDLLISDANPGTATILTQLAQHHRIAYLLSTQMAPTLPEDLLGAVERVIVPTTQMITKFKDVNANLGTPVEAVSPYATTFALGNSTELPETTVVWAVNHLTTTAQTVVAHQILAWLAKDEHHYLTTIVTSQAAIKKTTTLLRQQILSLAGIPLESPTAQLLQGLLIQLQQKQAVDRDQLPPEVLKVLDQLLRIQVLYRLNDQQRQRILGAARVLVDLGAMPDLQLQIAAISAGIPQINTTTTGYVRNHQNGLIITQLRKLTPALDYYLGTLAHWNESLVATISSLENLAEPKLLAYWKEVIIHGEQSSNARGPVGRPAGDSAGATHP</sequence>
<dbReference type="InterPro" id="IPR022372">
    <property type="entry name" value="Accessory_SS_Asp1"/>
</dbReference>
<dbReference type="Pfam" id="PF16993">
    <property type="entry name" value="Asp1"/>
    <property type="match status" value="1"/>
</dbReference>
<dbReference type="AlphaFoldDB" id="A0A0R1LEL3"/>